<name>A0ABX6TKD2_9SPHI</name>
<dbReference type="InterPro" id="IPR015943">
    <property type="entry name" value="WD40/YVTN_repeat-like_dom_sf"/>
</dbReference>
<evidence type="ECO:0000313" key="2">
    <source>
        <dbReference type="Proteomes" id="UP000516439"/>
    </source>
</evidence>
<accession>A0ABX6TKD2</accession>
<organism evidence="1 2">
    <name type="scientific">Pedobacter riviphilus</name>
    <dbReference type="NCBI Taxonomy" id="2766984"/>
    <lineage>
        <taxon>Bacteria</taxon>
        <taxon>Pseudomonadati</taxon>
        <taxon>Bacteroidota</taxon>
        <taxon>Sphingobacteriia</taxon>
        <taxon>Sphingobacteriales</taxon>
        <taxon>Sphingobacteriaceae</taxon>
        <taxon>Pedobacter</taxon>
    </lineage>
</organism>
<dbReference type="EMBL" id="CP061171">
    <property type="protein sequence ID" value="QNR85656.1"/>
    <property type="molecule type" value="Genomic_DNA"/>
</dbReference>
<evidence type="ECO:0008006" key="3">
    <source>
        <dbReference type="Google" id="ProtNLM"/>
    </source>
</evidence>
<proteinExistence type="predicted"/>
<dbReference type="Pfam" id="PF07494">
    <property type="entry name" value="Reg_prop"/>
    <property type="match status" value="1"/>
</dbReference>
<dbReference type="SUPFAM" id="SSF63829">
    <property type="entry name" value="Calcium-dependent phosphotriesterase"/>
    <property type="match status" value="1"/>
</dbReference>
<reference evidence="1 2" key="1">
    <citation type="submission" date="2020-09" db="EMBL/GenBank/DDBJ databases">
        <title>Pedobacter sp. SW-16 isolated from soil near Yeocheon.</title>
        <authorList>
            <person name="Im H.S."/>
            <person name="Joung Y."/>
            <person name="Lee S.-S."/>
        </authorList>
    </citation>
    <scope>NUCLEOTIDE SEQUENCE [LARGE SCALE GENOMIC DNA]</scope>
    <source>
        <strain evidence="1 2">SW-16</strain>
    </source>
</reference>
<protein>
    <recommendedName>
        <fullName evidence="3">Two component regulator propeller</fullName>
    </recommendedName>
</protein>
<dbReference type="RefSeq" id="WP_190328030.1">
    <property type="nucleotide sequence ID" value="NZ_CP061171.1"/>
</dbReference>
<dbReference type="Proteomes" id="UP000516439">
    <property type="component" value="Chromosome"/>
</dbReference>
<evidence type="ECO:0000313" key="1">
    <source>
        <dbReference type="EMBL" id="QNR85656.1"/>
    </source>
</evidence>
<dbReference type="Gene3D" id="2.130.10.10">
    <property type="entry name" value="YVTN repeat-like/Quinoprotein amine dehydrogenase"/>
    <property type="match status" value="1"/>
</dbReference>
<gene>
    <name evidence="1" type="ORF">H9N25_04090</name>
</gene>
<keyword evidence="2" id="KW-1185">Reference proteome</keyword>
<dbReference type="InterPro" id="IPR011110">
    <property type="entry name" value="Reg_prop"/>
</dbReference>
<sequence>MFRFLALICALVWCNLLYAQDDRYRFSRIDITNGLSDNQTNAIYKDHKGFMWFGTMSGLSRFDGHDFKIFRHNSKDSSSLPNGYVIGIFEGPEQELWVKSNEGFSIYDHTTEKFERFQQKHAKKYKIPNGYLKDVKTDGRGKLYFNIQNQGIYCYDLKTRSTKAFILKGS</sequence>